<dbReference type="GO" id="GO:0005794">
    <property type="term" value="C:Golgi apparatus"/>
    <property type="evidence" value="ECO:0007669"/>
    <property type="project" value="UniProtKB-SubCell"/>
</dbReference>
<dbReference type="Gene3D" id="1.25.40.90">
    <property type="match status" value="1"/>
</dbReference>
<dbReference type="InterPro" id="IPR013809">
    <property type="entry name" value="ENTH"/>
</dbReference>
<dbReference type="SMART" id="SM00273">
    <property type="entry name" value="ENTH"/>
    <property type="match status" value="1"/>
</dbReference>
<evidence type="ECO:0000313" key="7">
    <source>
        <dbReference type="EMBL" id="EFH53750.1"/>
    </source>
</evidence>
<dbReference type="GO" id="GO:0005768">
    <property type="term" value="C:endosome"/>
    <property type="evidence" value="ECO:0007669"/>
    <property type="project" value="TreeGrafter"/>
</dbReference>
<reference evidence="8" key="1">
    <citation type="journal article" date="2011" name="Nat. Genet.">
        <title>The Arabidopsis lyrata genome sequence and the basis of rapid genome size change.</title>
        <authorList>
            <person name="Hu T.T."/>
            <person name="Pattyn P."/>
            <person name="Bakker E.G."/>
            <person name="Cao J."/>
            <person name="Cheng J.-F."/>
            <person name="Clark R.M."/>
            <person name="Fahlgren N."/>
            <person name="Fawcett J.A."/>
            <person name="Grimwood J."/>
            <person name="Gundlach H."/>
            <person name="Haberer G."/>
            <person name="Hollister J.D."/>
            <person name="Ossowski S."/>
            <person name="Ottilar R.P."/>
            <person name="Salamov A.A."/>
            <person name="Schneeberger K."/>
            <person name="Spannagl M."/>
            <person name="Wang X."/>
            <person name="Yang L."/>
            <person name="Nasrallah M.E."/>
            <person name="Bergelson J."/>
            <person name="Carrington J.C."/>
            <person name="Gaut B.S."/>
            <person name="Schmutz J."/>
            <person name="Mayer K.F.X."/>
            <person name="Van de Peer Y."/>
            <person name="Grigoriev I.V."/>
            <person name="Nordborg M."/>
            <person name="Weigel D."/>
            <person name="Guo Y.-L."/>
        </authorList>
    </citation>
    <scope>NUCLEOTIDE SEQUENCE [LARGE SCALE GENOMIC DNA]</scope>
    <source>
        <strain evidence="8">cv. MN47</strain>
    </source>
</reference>
<protein>
    <recommendedName>
        <fullName evidence="6">ENTH domain-containing protein</fullName>
    </recommendedName>
</protein>
<dbReference type="GO" id="GO:0030276">
    <property type="term" value="F:clathrin binding"/>
    <property type="evidence" value="ECO:0007669"/>
    <property type="project" value="TreeGrafter"/>
</dbReference>
<dbReference type="STRING" id="81972.D7LN15"/>
<keyword evidence="3" id="KW-0333">Golgi apparatus</keyword>
<accession>D7LN15</accession>
<dbReference type="GO" id="GO:0030125">
    <property type="term" value="C:clathrin vesicle coat"/>
    <property type="evidence" value="ECO:0007669"/>
    <property type="project" value="TreeGrafter"/>
</dbReference>
<dbReference type="SUPFAM" id="SSF48464">
    <property type="entry name" value="ENTH/VHS domain"/>
    <property type="match status" value="1"/>
</dbReference>
<dbReference type="GO" id="GO:0005543">
    <property type="term" value="F:phospholipid binding"/>
    <property type="evidence" value="ECO:0007669"/>
    <property type="project" value="TreeGrafter"/>
</dbReference>
<sequence length="308" mass="34946">MSMMSKNRSSIAMGTPSFLELKKQASFFFKEKLKTARLALTDVTPLQLMTEEATDGESCGPNTQTLGSISKAAFEFEDYLAIVEVLHKRLARFDKRNWRMAYNSLIVIEHLLTHGPESVSDEFQGDRDVIFQMQTFQQIDEKGFNWGLAVRKKAEKVLKLLEKGELLKEERKRARELSRGIQGFGSFNHKSSSHSLSEDEVVQESTVYRKCNSNFTKKHNEDDQENTMVSPNDADNFPQPLVTDPSEESRTSMKENMDPEDDENTEVNPLLGSLKKEGQELAGEDENHPFTDGESKHTVVSLLDENTV</sequence>
<gene>
    <name evidence="7" type="ORF">ARALYDRAFT_905847</name>
</gene>
<dbReference type="CDD" id="cd03571">
    <property type="entry name" value="ENTH"/>
    <property type="match status" value="1"/>
</dbReference>
<dbReference type="KEGG" id="aly:9311857"/>
<dbReference type="GO" id="GO:0005886">
    <property type="term" value="C:plasma membrane"/>
    <property type="evidence" value="ECO:0007669"/>
    <property type="project" value="TreeGrafter"/>
</dbReference>
<evidence type="ECO:0000256" key="1">
    <source>
        <dbReference type="ARBA" id="ARBA00004132"/>
    </source>
</evidence>
<dbReference type="Pfam" id="PF01417">
    <property type="entry name" value="ENTH"/>
    <property type="match status" value="1"/>
</dbReference>
<dbReference type="Gramene" id="scaffold_501551.1">
    <property type="protein sequence ID" value="scaffold_501551.1"/>
    <property type="gene ID" value="scaffold_501551.1"/>
</dbReference>
<evidence type="ECO:0000256" key="2">
    <source>
        <dbReference type="ARBA" id="ARBA00004555"/>
    </source>
</evidence>
<organism evidence="8">
    <name type="scientific">Arabidopsis lyrata subsp. lyrata</name>
    <name type="common">Lyre-leaved rock-cress</name>
    <dbReference type="NCBI Taxonomy" id="81972"/>
    <lineage>
        <taxon>Eukaryota</taxon>
        <taxon>Viridiplantae</taxon>
        <taxon>Streptophyta</taxon>
        <taxon>Embryophyta</taxon>
        <taxon>Tracheophyta</taxon>
        <taxon>Spermatophyta</taxon>
        <taxon>Magnoliopsida</taxon>
        <taxon>eudicotyledons</taxon>
        <taxon>Gunneridae</taxon>
        <taxon>Pentapetalae</taxon>
        <taxon>rosids</taxon>
        <taxon>malvids</taxon>
        <taxon>Brassicales</taxon>
        <taxon>Brassicaceae</taxon>
        <taxon>Camelineae</taxon>
        <taxon>Arabidopsis</taxon>
    </lineage>
</organism>
<name>D7LN15_ARALL</name>
<comment type="subcellular location">
    <subcellularLocation>
        <location evidence="1">Cytoplasmic vesicle</location>
        <location evidence="1">Clathrin-coated vesicle</location>
    </subcellularLocation>
    <subcellularLocation>
        <location evidence="2">Golgi apparatus</location>
    </subcellularLocation>
</comment>
<feature type="domain" description="ENTH" evidence="6">
    <location>
        <begin position="38"/>
        <end position="171"/>
    </location>
</feature>
<dbReference type="PANTHER" id="PTHR12276">
    <property type="entry name" value="EPSIN/ENT-RELATED"/>
    <property type="match status" value="1"/>
</dbReference>
<dbReference type="PROSITE" id="PS50942">
    <property type="entry name" value="ENTH"/>
    <property type="match status" value="1"/>
</dbReference>
<dbReference type="eggNOG" id="KOG2056">
    <property type="taxonomic scope" value="Eukaryota"/>
</dbReference>
<evidence type="ECO:0000313" key="8">
    <source>
        <dbReference type="Proteomes" id="UP000008694"/>
    </source>
</evidence>
<dbReference type="OrthoDB" id="4033880at2759"/>
<evidence type="ECO:0000259" key="6">
    <source>
        <dbReference type="PROSITE" id="PS50942"/>
    </source>
</evidence>
<dbReference type="EMBL" id="GL348717">
    <property type="protein sequence ID" value="EFH53750.1"/>
    <property type="molecule type" value="Genomic_DNA"/>
</dbReference>
<dbReference type="AlphaFoldDB" id="D7LN15"/>
<proteinExistence type="predicted"/>
<dbReference type="Proteomes" id="UP000008694">
    <property type="component" value="Unassembled WGS sequence"/>
</dbReference>
<evidence type="ECO:0000256" key="4">
    <source>
        <dbReference type="ARBA" id="ARBA00023329"/>
    </source>
</evidence>
<evidence type="ECO:0000256" key="3">
    <source>
        <dbReference type="ARBA" id="ARBA00023034"/>
    </source>
</evidence>
<dbReference type="GO" id="GO:0006897">
    <property type="term" value="P:endocytosis"/>
    <property type="evidence" value="ECO:0007669"/>
    <property type="project" value="TreeGrafter"/>
</dbReference>
<feature type="compositionally biased region" description="Basic and acidic residues" evidence="5">
    <location>
        <begin position="247"/>
        <end position="257"/>
    </location>
</feature>
<evidence type="ECO:0000256" key="5">
    <source>
        <dbReference type="SAM" id="MobiDB-lite"/>
    </source>
</evidence>
<dbReference type="PANTHER" id="PTHR12276:SF116">
    <property type="entry name" value="ENTH_VHS FAMILY PROTEIN"/>
    <property type="match status" value="1"/>
</dbReference>
<keyword evidence="4" id="KW-0968">Cytoplasmic vesicle</keyword>
<dbReference type="HOGENOM" id="CLU_078353_1_0_1"/>
<feature type="region of interest" description="Disordered" evidence="5">
    <location>
        <begin position="213"/>
        <end position="308"/>
    </location>
</feature>
<feature type="compositionally biased region" description="Basic and acidic residues" evidence="5">
    <location>
        <begin position="274"/>
        <end position="297"/>
    </location>
</feature>
<keyword evidence="8" id="KW-1185">Reference proteome</keyword>
<dbReference type="InterPro" id="IPR008942">
    <property type="entry name" value="ENTH_VHS"/>
</dbReference>